<dbReference type="PANTHER" id="PTHR12191:SF31">
    <property type="entry name" value="IP18018P"/>
    <property type="match status" value="1"/>
</dbReference>
<name>A0A182SU93_9DIPT</name>
<evidence type="ECO:0000256" key="1">
    <source>
        <dbReference type="SAM" id="MobiDB-lite"/>
    </source>
</evidence>
<evidence type="ECO:0000313" key="4">
    <source>
        <dbReference type="Proteomes" id="UP000075901"/>
    </source>
</evidence>
<keyword evidence="4" id="KW-1185">Reference proteome</keyword>
<reference evidence="4" key="1">
    <citation type="submission" date="2013-09" db="EMBL/GenBank/DDBJ databases">
        <title>The Genome Sequence of Anopheles maculatus species B.</title>
        <authorList>
            <consortium name="The Broad Institute Genomics Platform"/>
            <person name="Neafsey D.E."/>
            <person name="Besansky N."/>
            <person name="Howell P."/>
            <person name="Walton C."/>
            <person name="Young S.K."/>
            <person name="Zeng Q."/>
            <person name="Gargeya S."/>
            <person name="Fitzgerald M."/>
            <person name="Haas B."/>
            <person name="Abouelleil A."/>
            <person name="Allen A.W."/>
            <person name="Alvarado L."/>
            <person name="Arachchi H.M."/>
            <person name="Berlin A.M."/>
            <person name="Chapman S.B."/>
            <person name="Gainer-Dewar J."/>
            <person name="Goldberg J."/>
            <person name="Griggs A."/>
            <person name="Gujja S."/>
            <person name="Hansen M."/>
            <person name="Howarth C."/>
            <person name="Imamovic A."/>
            <person name="Ireland A."/>
            <person name="Larimer J."/>
            <person name="McCowan C."/>
            <person name="Murphy C."/>
            <person name="Pearson M."/>
            <person name="Poon T.W."/>
            <person name="Priest M."/>
            <person name="Roberts A."/>
            <person name="Saif S."/>
            <person name="Shea T."/>
            <person name="Sisk P."/>
            <person name="Sykes S."/>
            <person name="Wortman J."/>
            <person name="Nusbaum C."/>
            <person name="Birren B."/>
        </authorList>
    </citation>
    <scope>NUCLEOTIDE SEQUENCE [LARGE SCALE GENOMIC DNA]</scope>
    <source>
        <strain evidence="4">maculatus3</strain>
    </source>
</reference>
<dbReference type="GO" id="GO:0005385">
    <property type="term" value="F:zinc ion transmembrane transporter activity"/>
    <property type="evidence" value="ECO:0007669"/>
    <property type="project" value="TreeGrafter"/>
</dbReference>
<feature type="transmembrane region" description="Helical" evidence="2">
    <location>
        <begin position="91"/>
        <end position="116"/>
    </location>
</feature>
<organism evidence="3 4">
    <name type="scientific">Anopheles maculatus</name>
    <dbReference type="NCBI Taxonomy" id="74869"/>
    <lineage>
        <taxon>Eukaryota</taxon>
        <taxon>Metazoa</taxon>
        <taxon>Ecdysozoa</taxon>
        <taxon>Arthropoda</taxon>
        <taxon>Hexapoda</taxon>
        <taxon>Insecta</taxon>
        <taxon>Pterygota</taxon>
        <taxon>Neoptera</taxon>
        <taxon>Endopterygota</taxon>
        <taxon>Diptera</taxon>
        <taxon>Nematocera</taxon>
        <taxon>Culicoidea</taxon>
        <taxon>Culicidae</taxon>
        <taxon>Anophelinae</taxon>
        <taxon>Anopheles</taxon>
        <taxon>Anopheles maculatus group</taxon>
    </lineage>
</organism>
<dbReference type="InterPro" id="IPR050799">
    <property type="entry name" value="ZIP_Transporter"/>
</dbReference>
<dbReference type="GO" id="GO:0140410">
    <property type="term" value="F:monoatomic cation:bicarbonate symporter activity"/>
    <property type="evidence" value="ECO:0007669"/>
    <property type="project" value="TreeGrafter"/>
</dbReference>
<dbReference type="Proteomes" id="UP000075901">
    <property type="component" value="Unassembled WGS sequence"/>
</dbReference>
<sequence>MSIVHLVMEEPLLARHHNFRKARSLPHNHAHGASSSHTADDIDPDSRIEITPSEFKDLCPAFLVQLDQRACSQKLQKESNPHREKKTFSQAWIYATACVLIISLCGLVGVAMVPLAKSIAYDDILRFL</sequence>
<keyword evidence="2" id="KW-0472">Membrane</keyword>
<dbReference type="GO" id="GO:0030003">
    <property type="term" value="P:intracellular monoatomic cation homeostasis"/>
    <property type="evidence" value="ECO:0007669"/>
    <property type="project" value="TreeGrafter"/>
</dbReference>
<dbReference type="GO" id="GO:0005886">
    <property type="term" value="C:plasma membrane"/>
    <property type="evidence" value="ECO:0007669"/>
    <property type="project" value="TreeGrafter"/>
</dbReference>
<dbReference type="VEuPathDB" id="VectorBase:AMAM013533"/>
<accession>A0A182SU93</accession>
<evidence type="ECO:0000256" key="2">
    <source>
        <dbReference type="SAM" id="Phobius"/>
    </source>
</evidence>
<proteinExistence type="predicted"/>
<dbReference type="EnsemblMetazoa" id="AMAM013533-RA">
    <property type="protein sequence ID" value="AMAM013533-PA"/>
    <property type="gene ID" value="AMAM013533"/>
</dbReference>
<dbReference type="PANTHER" id="PTHR12191">
    <property type="entry name" value="SOLUTE CARRIER FAMILY 39"/>
    <property type="match status" value="1"/>
</dbReference>
<evidence type="ECO:0000313" key="3">
    <source>
        <dbReference type="EnsemblMetazoa" id="AMAM013533-PA"/>
    </source>
</evidence>
<feature type="region of interest" description="Disordered" evidence="1">
    <location>
        <begin position="26"/>
        <end position="45"/>
    </location>
</feature>
<dbReference type="AlphaFoldDB" id="A0A182SU93"/>
<reference evidence="3" key="2">
    <citation type="submission" date="2020-05" db="UniProtKB">
        <authorList>
            <consortium name="EnsemblMetazoa"/>
        </authorList>
    </citation>
    <scope>IDENTIFICATION</scope>
    <source>
        <strain evidence="3">maculatus3</strain>
    </source>
</reference>
<dbReference type="GO" id="GO:0071578">
    <property type="term" value="P:zinc ion import across plasma membrane"/>
    <property type="evidence" value="ECO:0007669"/>
    <property type="project" value="TreeGrafter"/>
</dbReference>
<keyword evidence="2" id="KW-0812">Transmembrane</keyword>
<keyword evidence="2" id="KW-1133">Transmembrane helix</keyword>
<protein>
    <submittedName>
        <fullName evidence="3">Uncharacterized protein</fullName>
    </submittedName>
</protein>